<feature type="compositionally biased region" description="Low complexity" evidence="4">
    <location>
        <begin position="417"/>
        <end position="433"/>
    </location>
</feature>
<evidence type="ECO:0000256" key="1">
    <source>
        <dbReference type="ARBA" id="ARBA00022763"/>
    </source>
</evidence>
<keyword evidence="6" id="KW-1185">Reference proteome</keyword>
<dbReference type="EMBL" id="NEVH01013954">
    <property type="protein sequence ID" value="PNF28343.1"/>
    <property type="molecule type" value="Genomic_DNA"/>
</dbReference>
<evidence type="ECO:0000256" key="3">
    <source>
        <dbReference type="ARBA" id="ARBA00023204"/>
    </source>
</evidence>
<dbReference type="EMBL" id="NEVH01013954">
    <property type="protein sequence ID" value="PNF28345.1"/>
    <property type="molecule type" value="Genomic_DNA"/>
</dbReference>
<dbReference type="STRING" id="105785.A0A2J7QIF7"/>
<dbReference type="GO" id="GO:1901255">
    <property type="term" value="P:nucleotide-excision repair involved in interstrand cross-link repair"/>
    <property type="evidence" value="ECO:0007669"/>
    <property type="project" value="TreeGrafter"/>
</dbReference>
<evidence type="ECO:0008006" key="7">
    <source>
        <dbReference type="Google" id="ProtNLM"/>
    </source>
</evidence>
<dbReference type="GO" id="GO:0000014">
    <property type="term" value="F:single-stranded DNA endodeoxyribonuclease activity"/>
    <property type="evidence" value="ECO:0007669"/>
    <property type="project" value="TreeGrafter"/>
</dbReference>
<reference evidence="5 6" key="1">
    <citation type="submission" date="2017-12" db="EMBL/GenBank/DDBJ databases">
        <title>Hemimetabolous genomes reveal molecular basis of termite eusociality.</title>
        <authorList>
            <person name="Harrison M.C."/>
            <person name="Jongepier E."/>
            <person name="Robertson H.M."/>
            <person name="Arning N."/>
            <person name="Bitard-Feildel T."/>
            <person name="Chao H."/>
            <person name="Childers C.P."/>
            <person name="Dinh H."/>
            <person name="Doddapaneni H."/>
            <person name="Dugan S."/>
            <person name="Gowin J."/>
            <person name="Greiner C."/>
            <person name="Han Y."/>
            <person name="Hu H."/>
            <person name="Hughes D.S.T."/>
            <person name="Huylmans A.-K."/>
            <person name="Kemena C."/>
            <person name="Kremer L.P.M."/>
            <person name="Lee S.L."/>
            <person name="Lopez-Ezquerra A."/>
            <person name="Mallet L."/>
            <person name="Monroy-Kuhn J.M."/>
            <person name="Moser A."/>
            <person name="Murali S.C."/>
            <person name="Muzny D.M."/>
            <person name="Otani S."/>
            <person name="Piulachs M.-D."/>
            <person name="Poelchau M."/>
            <person name="Qu J."/>
            <person name="Schaub F."/>
            <person name="Wada-Katsumata A."/>
            <person name="Worley K.C."/>
            <person name="Xie Q."/>
            <person name="Ylla G."/>
            <person name="Poulsen M."/>
            <person name="Gibbs R.A."/>
            <person name="Schal C."/>
            <person name="Richards S."/>
            <person name="Belles X."/>
            <person name="Korb J."/>
            <person name="Bornberg-Bauer E."/>
        </authorList>
    </citation>
    <scope>NUCLEOTIDE SEQUENCE [LARGE SCALE GENOMIC DNA]</scope>
    <source>
        <tissue evidence="5">Whole body</tissue>
    </source>
</reference>
<gene>
    <name evidence="5" type="ORF">B7P43_G01889</name>
</gene>
<keyword evidence="2" id="KW-0378">Hydrolase</keyword>
<evidence type="ECO:0000313" key="5">
    <source>
        <dbReference type="EMBL" id="PNF28343.1"/>
    </source>
</evidence>
<dbReference type="EMBL" id="NEVH01013954">
    <property type="protein sequence ID" value="PNF28347.1"/>
    <property type="molecule type" value="Genomic_DNA"/>
</dbReference>
<feature type="region of interest" description="Disordered" evidence="4">
    <location>
        <begin position="417"/>
        <end position="485"/>
    </location>
</feature>
<dbReference type="GO" id="GO:0000712">
    <property type="term" value="P:resolution of meiotic recombination intermediates"/>
    <property type="evidence" value="ECO:0007669"/>
    <property type="project" value="TreeGrafter"/>
</dbReference>
<dbReference type="GO" id="GO:0003697">
    <property type="term" value="F:single-stranded DNA binding"/>
    <property type="evidence" value="ECO:0007669"/>
    <property type="project" value="TreeGrafter"/>
</dbReference>
<dbReference type="PANTHER" id="PTHR10150">
    <property type="entry name" value="DNA REPAIR ENDONUCLEASE XPF"/>
    <property type="match status" value="1"/>
</dbReference>
<protein>
    <recommendedName>
        <fullName evidence="7">DNA repair endonuclease XPF</fullName>
    </recommendedName>
</protein>
<dbReference type="GO" id="GO:0000110">
    <property type="term" value="C:nucleotide-excision repair factor 1 complex"/>
    <property type="evidence" value="ECO:0007669"/>
    <property type="project" value="TreeGrafter"/>
</dbReference>
<dbReference type="GO" id="GO:0000724">
    <property type="term" value="P:double-strand break repair via homologous recombination"/>
    <property type="evidence" value="ECO:0007669"/>
    <property type="project" value="TreeGrafter"/>
</dbReference>
<comment type="caution">
    <text evidence="5">The sequence shown here is derived from an EMBL/GenBank/DDBJ whole genome shotgun (WGS) entry which is preliminary data.</text>
</comment>
<evidence type="ECO:0000256" key="4">
    <source>
        <dbReference type="SAM" id="MobiDB-lite"/>
    </source>
</evidence>
<sequence>MLEYENQMFLDVLHEDGLLVAAKGLGIEAVFLNLLKVYCDPGNLVIVVGTTSKEEEFYVAQLEAQGVNPLPKVITTEYAASDRENVYLAGGVLFVSSRILVVDLLKGRVPVSLITGFLVCRAHTVLESCQEAFAIRLYRQRNKTGFVKAFSSSPQAFTIGFSQVEHTMKTLFVRNLYLWPRFHATVNASLEKFKPQVVELHVPLTPAMLEIQTAVLDLMNFTVKELKHINQTLDTDELTVENAVSKSFHKILQMQLDPVWHQLSMKTKQLVADLKTLRHVLTYLTKCDCVTFNTLVNSLRNTEYAMKSSGWLLLDSAETLFLVSKQRVIGKKEIDSSLGVKPEVNPKWEVLSEILEEVDGLSKQIVKNDPLYNNKVLVLVEDSRTCTQLKQYLTTGTHNTLRLLYEKEFCCSVKRSAPQSSKSSSKPAEAVAVQDELRSELQDNEDIKDSYTLSQRTRSDLEEESGTKAQYEECNEVETESGDKEDPVKTLRPLIVLQTFKKYGDPLALSRTLQTVEPRFVIMYDADMAAVRHLEVYQSRHPEIQLRVYFLMYGGSVEEQAFLTSLRREKGAFDFLIKEKA</sequence>
<organism evidence="5 6">
    <name type="scientific">Cryptotermes secundus</name>
    <dbReference type="NCBI Taxonomy" id="105785"/>
    <lineage>
        <taxon>Eukaryota</taxon>
        <taxon>Metazoa</taxon>
        <taxon>Ecdysozoa</taxon>
        <taxon>Arthropoda</taxon>
        <taxon>Hexapoda</taxon>
        <taxon>Insecta</taxon>
        <taxon>Pterygota</taxon>
        <taxon>Neoptera</taxon>
        <taxon>Polyneoptera</taxon>
        <taxon>Dictyoptera</taxon>
        <taxon>Blattodea</taxon>
        <taxon>Blattoidea</taxon>
        <taxon>Termitoidae</taxon>
        <taxon>Kalotermitidae</taxon>
        <taxon>Cryptotermitinae</taxon>
        <taxon>Cryptotermes</taxon>
    </lineage>
</organism>
<feature type="non-terminal residue" evidence="5">
    <location>
        <position position="581"/>
    </location>
</feature>
<dbReference type="InParanoid" id="A0A2J7QIF7"/>
<dbReference type="GO" id="GO:0003684">
    <property type="term" value="F:damaged DNA binding"/>
    <property type="evidence" value="ECO:0007669"/>
    <property type="project" value="TreeGrafter"/>
</dbReference>
<dbReference type="PANTHER" id="PTHR10150:SF0">
    <property type="entry name" value="DNA REPAIR ENDONUCLEASE XPF"/>
    <property type="match status" value="1"/>
</dbReference>
<dbReference type="FunCoup" id="A0A2J7QIF7">
    <property type="interactions" value="1729"/>
</dbReference>
<proteinExistence type="predicted"/>
<dbReference type="Proteomes" id="UP000235965">
    <property type="component" value="Unassembled WGS sequence"/>
</dbReference>
<keyword evidence="3" id="KW-0234">DNA repair</keyword>
<evidence type="ECO:0000256" key="2">
    <source>
        <dbReference type="ARBA" id="ARBA00022801"/>
    </source>
</evidence>
<evidence type="ECO:0000313" key="6">
    <source>
        <dbReference type="Proteomes" id="UP000235965"/>
    </source>
</evidence>
<accession>A0A2J7QIF7</accession>
<dbReference type="EMBL" id="NEVH01013954">
    <property type="protein sequence ID" value="PNF28344.1"/>
    <property type="molecule type" value="Genomic_DNA"/>
</dbReference>
<name>A0A2J7QIF7_9NEOP</name>
<dbReference type="EMBL" id="NEVH01013954">
    <property type="protein sequence ID" value="PNF28348.1"/>
    <property type="molecule type" value="Genomic_DNA"/>
</dbReference>
<dbReference type="AlphaFoldDB" id="A0A2J7QIF7"/>
<dbReference type="OrthoDB" id="361020at2759"/>
<keyword evidence="1" id="KW-0227">DNA damage</keyword>
<feature type="compositionally biased region" description="Basic and acidic residues" evidence="4">
    <location>
        <begin position="435"/>
        <end position="449"/>
    </location>
</feature>